<reference evidence="6" key="1">
    <citation type="submission" date="2021-05" db="EMBL/GenBank/DDBJ databases">
        <title>The genome of the haptophyte Pavlova lutheri (Diacronema luteri, Pavlovales) - a model for lipid biosynthesis in eukaryotic algae.</title>
        <authorList>
            <person name="Hulatt C.J."/>
            <person name="Posewitz M.C."/>
        </authorList>
    </citation>
    <scope>NUCLEOTIDE SEQUENCE</scope>
    <source>
        <strain evidence="6">NIVA-4/92</strain>
    </source>
</reference>
<protein>
    <recommendedName>
        <fullName evidence="4">Inositol hexakisphosphate and diphosphoinositol-pentakisphosphate kinase</fullName>
        <ecNumber evidence="4">2.7.4.24</ecNumber>
    </recommendedName>
</protein>
<dbReference type="OrthoDB" id="18042at2759"/>
<evidence type="ECO:0000256" key="4">
    <source>
        <dbReference type="RuleBase" id="RU365032"/>
    </source>
</evidence>
<dbReference type="PANTHER" id="PTHR12750">
    <property type="entry name" value="DIPHOSPHOINOSITOL PENTAKISPHOSPHATE KINASE"/>
    <property type="match status" value="1"/>
</dbReference>
<comment type="function">
    <text evidence="4">Bifunctional inositol kinase that acts in concert with the IP6K kinases to synthesize the diphosphate group-containing inositol pyrophosphates diphosphoinositol pentakisphosphate, PP-InsP5, and bis-diphosphoinositol tetrakisphosphate, (PP)2-InsP4. PP-InsP5 and (PP)2-InsP4, also respectively called InsP7 and InsP8, may regulate a variety of cellular processes, including apoptosis, vesicle trafficking, cytoskeletal dynamics, and exocytosis. Phosphorylates inositol hexakisphosphate (InsP6).</text>
</comment>
<dbReference type="GO" id="GO:0033857">
    <property type="term" value="F:5-diphosphoinositol pentakisphosphate 1-kinase activity"/>
    <property type="evidence" value="ECO:0007669"/>
    <property type="project" value="TreeGrafter"/>
</dbReference>
<evidence type="ECO:0000313" key="6">
    <source>
        <dbReference type="EMBL" id="KAG8460507.1"/>
    </source>
</evidence>
<comment type="catalytic activity">
    <reaction evidence="2">
        <text>1D-myo-inositol hexakisphosphate + ATP = 1-diphospho-1D-myo-inositol 2,3,4,5,6-pentakisphosphate + ADP</text>
        <dbReference type="Rhea" id="RHEA:37459"/>
        <dbReference type="ChEBI" id="CHEBI:30616"/>
        <dbReference type="ChEBI" id="CHEBI:58130"/>
        <dbReference type="ChEBI" id="CHEBI:74946"/>
        <dbReference type="ChEBI" id="CHEBI:456216"/>
        <dbReference type="EC" id="2.7.4.24"/>
    </reaction>
    <physiologicalReaction direction="left-to-right" evidence="2">
        <dbReference type="Rhea" id="RHEA:37460"/>
    </physiologicalReaction>
</comment>
<dbReference type="InterPro" id="IPR040557">
    <property type="entry name" value="VIP1_N"/>
</dbReference>
<evidence type="ECO:0000256" key="1">
    <source>
        <dbReference type="ARBA" id="ARBA00033696"/>
    </source>
</evidence>
<dbReference type="GO" id="GO:0000828">
    <property type="term" value="F:inositol hexakisphosphate kinase activity"/>
    <property type="evidence" value="ECO:0007669"/>
    <property type="project" value="TreeGrafter"/>
</dbReference>
<feature type="domain" description="ATP-grasp" evidence="5">
    <location>
        <begin position="105"/>
        <end position="331"/>
    </location>
</feature>
<keyword evidence="4" id="KW-0418">Kinase</keyword>
<sequence>MERPITLGVCAMAKKACSAPMRLLLDELCAYTDEAGAREFVVVVFDERDIIDAPIESWPVVDALLAFFSAGFPLGKAIAYTQLRHPFCLNDLALQRTLLDRAAVYTRLRQFGVPVPPHALLDADARNDVEETDDAITINGVVLNRPFVEKPRDSEDHAVAIYWPRARGGGAAHLFRKNGADECAAFDAEARRSRAASGGSFLYEQWLPTSETDVKVYAVGREHAHAELRKAPACGEGRVQREAKGGREKRAIVQLSEWELEIARRVYDAFGQSVCGFDLLRASGGADGGGADGVTAYVCDVNGWSHVKGAASAEFAAKSASLLRAYMLGALASDYLATKVTGATCVGSTALFAPCGADAPSDACRARDEPGRCLDGEARAGASARAPMMAAASIVGMAAAGGCAAVTPLIVDSPALSA</sequence>
<dbReference type="EMBL" id="JAGTXO010000032">
    <property type="protein sequence ID" value="KAG8460507.1"/>
    <property type="molecule type" value="Genomic_DNA"/>
</dbReference>
<dbReference type="AlphaFoldDB" id="A0A8J6C372"/>
<comment type="catalytic activity">
    <reaction evidence="1">
        <text>5-diphospho-1D-myo-inositol 1,2,3,4,6-pentakisphosphate + ATP + H(+) = 1,5-bis(diphospho)-1D-myo-inositol 2,3,4,6-tetrakisphosphate + ADP</text>
        <dbReference type="Rhea" id="RHEA:10276"/>
        <dbReference type="ChEBI" id="CHEBI:15378"/>
        <dbReference type="ChEBI" id="CHEBI:30616"/>
        <dbReference type="ChEBI" id="CHEBI:58628"/>
        <dbReference type="ChEBI" id="CHEBI:77983"/>
        <dbReference type="ChEBI" id="CHEBI:456216"/>
        <dbReference type="EC" id="2.7.4.24"/>
    </reaction>
    <physiologicalReaction direction="left-to-right" evidence="1">
        <dbReference type="Rhea" id="RHEA:10277"/>
    </physiologicalReaction>
</comment>
<dbReference type="PROSITE" id="PS50975">
    <property type="entry name" value="ATP_GRASP"/>
    <property type="match status" value="1"/>
</dbReference>
<keyword evidence="4" id="KW-0963">Cytoplasm</keyword>
<dbReference type="EC" id="2.7.4.24" evidence="4"/>
<evidence type="ECO:0000259" key="5">
    <source>
        <dbReference type="PROSITE" id="PS50975"/>
    </source>
</evidence>
<gene>
    <name evidence="6" type="ORF">KFE25_013157</name>
</gene>
<dbReference type="InterPro" id="IPR037446">
    <property type="entry name" value="His_Pase_VIP1"/>
</dbReference>
<dbReference type="Proteomes" id="UP000751190">
    <property type="component" value="Unassembled WGS sequence"/>
</dbReference>
<keyword evidence="7" id="KW-1185">Reference proteome</keyword>
<accession>A0A8J6C372</accession>
<comment type="caution">
    <text evidence="6">The sequence shown here is derived from an EMBL/GenBank/DDBJ whole genome shotgun (WGS) entry which is preliminary data.</text>
</comment>
<dbReference type="GO" id="GO:0006020">
    <property type="term" value="P:inositol metabolic process"/>
    <property type="evidence" value="ECO:0007669"/>
    <property type="project" value="TreeGrafter"/>
</dbReference>
<name>A0A8J6C372_DIALT</name>
<dbReference type="GO" id="GO:0005524">
    <property type="term" value="F:ATP binding"/>
    <property type="evidence" value="ECO:0007669"/>
    <property type="project" value="UniProtKB-UniRule"/>
</dbReference>
<evidence type="ECO:0000256" key="2">
    <source>
        <dbReference type="ARBA" id="ARBA00034629"/>
    </source>
</evidence>
<dbReference type="Gene3D" id="3.40.50.11950">
    <property type="match status" value="1"/>
</dbReference>
<dbReference type="PANTHER" id="PTHR12750:SF9">
    <property type="entry name" value="INOSITOL HEXAKISPHOSPHATE AND DIPHOSPHOINOSITOL-PENTAKISPHOSPHATE KINASE"/>
    <property type="match status" value="1"/>
</dbReference>
<dbReference type="GO" id="GO:0005829">
    <property type="term" value="C:cytosol"/>
    <property type="evidence" value="ECO:0007669"/>
    <property type="project" value="UniProtKB-SubCell"/>
</dbReference>
<dbReference type="Gene3D" id="3.30.470.20">
    <property type="entry name" value="ATP-grasp fold, B domain"/>
    <property type="match status" value="1"/>
</dbReference>
<comment type="similarity">
    <text evidence="4">Belongs to the histidine acid phosphatase family. VIP1 subfamily.</text>
</comment>
<evidence type="ECO:0000256" key="3">
    <source>
        <dbReference type="PROSITE-ProRule" id="PRU00409"/>
    </source>
</evidence>
<organism evidence="6 7">
    <name type="scientific">Diacronema lutheri</name>
    <name type="common">Unicellular marine alga</name>
    <name type="synonym">Monochrysis lutheri</name>
    <dbReference type="NCBI Taxonomy" id="2081491"/>
    <lineage>
        <taxon>Eukaryota</taxon>
        <taxon>Haptista</taxon>
        <taxon>Haptophyta</taxon>
        <taxon>Pavlovophyceae</taxon>
        <taxon>Pavlovales</taxon>
        <taxon>Pavlovaceae</taxon>
        <taxon>Diacronema</taxon>
    </lineage>
</organism>
<dbReference type="GO" id="GO:0032958">
    <property type="term" value="P:inositol phosphate biosynthetic process"/>
    <property type="evidence" value="ECO:0007669"/>
    <property type="project" value="TreeGrafter"/>
</dbReference>
<keyword evidence="3 4" id="KW-0547">Nucleotide-binding</keyword>
<keyword evidence="4" id="KW-0808">Transferase</keyword>
<comment type="subcellular location">
    <subcellularLocation>
        <location evidence="4">Cytoplasm</location>
        <location evidence="4">Cytosol</location>
    </subcellularLocation>
</comment>
<dbReference type="OMA" id="SERSANC"/>
<dbReference type="SUPFAM" id="SSF56059">
    <property type="entry name" value="Glutathione synthetase ATP-binding domain-like"/>
    <property type="match status" value="1"/>
</dbReference>
<evidence type="ECO:0000313" key="7">
    <source>
        <dbReference type="Proteomes" id="UP000751190"/>
    </source>
</evidence>
<dbReference type="GO" id="GO:0046872">
    <property type="term" value="F:metal ion binding"/>
    <property type="evidence" value="ECO:0007669"/>
    <property type="project" value="InterPro"/>
</dbReference>
<proteinExistence type="inferred from homology"/>
<keyword evidence="3 4" id="KW-0067">ATP-binding</keyword>
<dbReference type="InterPro" id="IPR011761">
    <property type="entry name" value="ATP-grasp"/>
</dbReference>
<dbReference type="Pfam" id="PF18086">
    <property type="entry name" value="PPIP5K2_N"/>
    <property type="match status" value="1"/>
</dbReference>